<organism evidence="1">
    <name type="scientific">Waddlia chondrophila 2032/99</name>
    <dbReference type="NCBI Taxonomy" id="765953"/>
    <lineage>
        <taxon>Bacteria</taxon>
        <taxon>Pseudomonadati</taxon>
        <taxon>Chlamydiota</taxon>
        <taxon>Chlamydiia</taxon>
        <taxon>Parachlamydiales</taxon>
        <taxon>Waddliaceae</taxon>
        <taxon>Waddlia</taxon>
    </lineage>
</organism>
<sequence length="79" mass="9313">MGKFRIRECSDLDYDGMVVDIIYDDKWLATLSCDGGFDKTVIKFFCDNNENPSWEFNFFEFIQVLNNSIKILKEINNLD</sequence>
<dbReference type="AlphaFoldDB" id="F8LE98"/>
<dbReference type="EMBL" id="FR872657">
    <property type="protein sequence ID" value="CCB91813.1"/>
    <property type="molecule type" value="Genomic_DNA"/>
</dbReference>
<name>F8LE98_9BACT</name>
<protein>
    <submittedName>
        <fullName evidence="1">Uncharacterized protein</fullName>
    </submittedName>
</protein>
<proteinExistence type="predicted"/>
<reference evidence="1" key="1">
    <citation type="submission" date="2011-05" db="EMBL/GenBank/DDBJ databases">
        <title>Unity in variety -- the pan-genome of the Chlamydiae.</title>
        <authorList>
            <person name="Collingro A."/>
            <person name="Tischler P."/>
            <person name="Weinmaier T."/>
            <person name="Penz T."/>
            <person name="Heinz E."/>
            <person name="Brunham R.C."/>
            <person name="Read T.D."/>
            <person name="Bavoil P.M."/>
            <person name="Sachse K."/>
            <person name="Kahane S."/>
            <person name="Friedman M.G."/>
            <person name="Rattei T."/>
            <person name="Myers G.S.A."/>
            <person name="Horn M."/>
        </authorList>
    </citation>
    <scope>NUCLEOTIDE SEQUENCE</scope>
    <source>
        <strain evidence="1">2032/99</strain>
    </source>
</reference>
<gene>
    <name evidence="1" type="ORF">WCH_AX06770</name>
</gene>
<accession>F8LE98</accession>
<evidence type="ECO:0000313" key="1">
    <source>
        <dbReference type="EMBL" id="CCB91813.1"/>
    </source>
</evidence>